<reference evidence="3 4" key="1">
    <citation type="journal article" date="2014" name="Genome Biol. Evol.">
        <title>The secreted proteins of Achlya hypogyna and Thraustotheca clavata identify the ancestral oomycete secretome and reveal gene acquisitions by horizontal gene transfer.</title>
        <authorList>
            <person name="Misner I."/>
            <person name="Blouin N."/>
            <person name="Leonard G."/>
            <person name="Richards T.A."/>
            <person name="Lane C.E."/>
        </authorList>
    </citation>
    <scope>NUCLEOTIDE SEQUENCE [LARGE SCALE GENOMIC DNA]</scope>
    <source>
        <strain evidence="3 4">ATCC 48635</strain>
    </source>
</reference>
<feature type="domain" description="Agenet" evidence="2">
    <location>
        <begin position="323"/>
        <end position="381"/>
    </location>
</feature>
<feature type="domain" description="Agenet" evidence="2">
    <location>
        <begin position="191"/>
        <end position="248"/>
    </location>
</feature>
<dbReference type="SMART" id="SM00333">
    <property type="entry name" value="TUDOR"/>
    <property type="match status" value="5"/>
</dbReference>
<dbReference type="SMART" id="SM00743">
    <property type="entry name" value="Agenet"/>
    <property type="match status" value="4"/>
</dbReference>
<feature type="domain" description="Tudor" evidence="1">
    <location>
        <begin position="192"/>
        <end position="248"/>
    </location>
</feature>
<evidence type="ECO:0000313" key="4">
    <source>
        <dbReference type="Proteomes" id="UP000243579"/>
    </source>
</evidence>
<dbReference type="EMBL" id="JNBR01000961">
    <property type="protein sequence ID" value="OQR89054.1"/>
    <property type="molecule type" value="Genomic_DNA"/>
</dbReference>
<comment type="caution">
    <text evidence="3">The sequence shown here is derived from an EMBL/GenBank/DDBJ whole genome shotgun (WGS) entry which is preliminary data.</text>
</comment>
<feature type="domain" description="Tudor" evidence="1">
    <location>
        <begin position="72"/>
        <end position="130"/>
    </location>
</feature>
<dbReference type="AlphaFoldDB" id="A0A1V9YTD4"/>
<dbReference type="Gene3D" id="2.30.30.140">
    <property type="match status" value="5"/>
</dbReference>
<dbReference type="InterPro" id="IPR014002">
    <property type="entry name" value="Agenet_dom_plant"/>
</dbReference>
<keyword evidence="4" id="KW-1185">Reference proteome</keyword>
<accession>A0A1V9YTD4</accession>
<dbReference type="PANTHER" id="PTHR34157">
    <property type="entry name" value="TUZIN"/>
    <property type="match status" value="1"/>
</dbReference>
<dbReference type="InterPro" id="IPR041291">
    <property type="entry name" value="TUDOR_5"/>
</dbReference>
<sequence length="402" mass="43820">MPLEVGDSVRLKGSGELGELLQIRAAARAYVVKLKDGTLKKNVPFDDVEKYAGGAGSPAKKPILLVNTDAVVAFAVDDVVEALFKGGKSYYRGRITRVRPDGAYDIAYDDGDSETNVAPEKVRLCAPAPSTKLLPEGTRVEAKLKPQGKHYPGKITKAHKGSGSYDVAFDDGDTGTKIPAADVRVVEEASSALEVGTKVEAKYKKKTYYPGRIAKVHSDGSYDIDYDDGEKEKKVEREYLRVVEAPPSPKRASTASSDVKIDDGTKVEARYKGKSKYYPGTVVKRHSDDSYDIDYDDGESEKRVAHHFVRVVGSKSSPKVTRTDFAVGTKVEAKYKGKNKYYPGIIAKGHSDGSYDIDYDDGEKEKRVDRDLIRVTGTKTSDKKAATDTDDVLAVGTNVEAK</sequence>
<evidence type="ECO:0008006" key="5">
    <source>
        <dbReference type="Google" id="ProtNLM"/>
    </source>
</evidence>
<protein>
    <recommendedName>
        <fullName evidence="5">Tudor domain-containing protein</fullName>
    </recommendedName>
</protein>
<feature type="domain" description="Tudor" evidence="1">
    <location>
        <begin position="259"/>
        <end position="317"/>
    </location>
</feature>
<gene>
    <name evidence="3" type="ORF">ACHHYP_06498</name>
</gene>
<evidence type="ECO:0000259" key="1">
    <source>
        <dbReference type="SMART" id="SM00333"/>
    </source>
</evidence>
<evidence type="ECO:0000259" key="2">
    <source>
        <dbReference type="SMART" id="SM00743"/>
    </source>
</evidence>
<feature type="domain" description="Agenet" evidence="2">
    <location>
        <begin position="259"/>
        <end position="317"/>
    </location>
</feature>
<dbReference type="OrthoDB" id="414540at2759"/>
<feature type="domain" description="Tudor" evidence="1">
    <location>
        <begin position="323"/>
        <end position="381"/>
    </location>
</feature>
<proteinExistence type="predicted"/>
<feature type="domain" description="Tudor" evidence="1">
    <location>
        <begin position="132"/>
        <end position="191"/>
    </location>
</feature>
<dbReference type="SUPFAM" id="SSF63748">
    <property type="entry name" value="Tudor/PWWP/MBT"/>
    <property type="match status" value="3"/>
</dbReference>
<dbReference type="PANTHER" id="PTHR34157:SF2">
    <property type="entry name" value="TUZIN"/>
    <property type="match status" value="1"/>
</dbReference>
<dbReference type="InterPro" id="IPR002999">
    <property type="entry name" value="Tudor"/>
</dbReference>
<dbReference type="CDD" id="cd04508">
    <property type="entry name" value="Tudor_SF"/>
    <property type="match status" value="3"/>
</dbReference>
<dbReference type="Pfam" id="PF18359">
    <property type="entry name" value="Tudor_5"/>
    <property type="match status" value="3"/>
</dbReference>
<organism evidence="3 4">
    <name type="scientific">Achlya hypogyna</name>
    <name type="common">Oomycete</name>
    <name type="synonym">Protoachlya hypogyna</name>
    <dbReference type="NCBI Taxonomy" id="1202772"/>
    <lineage>
        <taxon>Eukaryota</taxon>
        <taxon>Sar</taxon>
        <taxon>Stramenopiles</taxon>
        <taxon>Oomycota</taxon>
        <taxon>Saprolegniomycetes</taxon>
        <taxon>Saprolegniales</taxon>
        <taxon>Achlyaceae</taxon>
        <taxon>Achlya</taxon>
    </lineage>
</organism>
<feature type="domain" description="Agenet" evidence="2">
    <location>
        <begin position="72"/>
        <end position="132"/>
    </location>
</feature>
<evidence type="ECO:0000313" key="3">
    <source>
        <dbReference type="EMBL" id="OQR89054.1"/>
    </source>
</evidence>
<dbReference type="Proteomes" id="UP000243579">
    <property type="component" value="Unassembled WGS sequence"/>
</dbReference>
<name>A0A1V9YTD4_ACHHY</name>
<feature type="non-terminal residue" evidence="3">
    <location>
        <position position="402"/>
    </location>
</feature>